<name>A0A1Y3BA42_EURMA</name>
<sequence length="60" mass="6989">MPNIHLKLSRKCQLNCLKEECNENLLYYGPEFFIPCKCKKNHFDAYCLQANSGSQKGDVY</sequence>
<feature type="non-terminal residue" evidence="1">
    <location>
        <position position="60"/>
    </location>
</feature>
<comment type="caution">
    <text evidence="1">The sequence shown here is derived from an EMBL/GenBank/DDBJ whole genome shotgun (WGS) entry which is preliminary data.</text>
</comment>
<accession>A0A1Y3BA42</accession>
<keyword evidence="2" id="KW-1185">Reference proteome</keyword>
<evidence type="ECO:0000313" key="2">
    <source>
        <dbReference type="Proteomes" id="UP000194236"/>
    </source>
</evidence>
<proteinExistence type="predicted"/>
<organism evidence="1 2">
    <name type="scientific">Euroglyphus maynei</name>
    <name type="common">Mayne's house dust mite</name>
    <dbReference type="NCBI Taxonomy" id="6958"/>
    <lineage>
        <taxon>Eukaryota</taxon>
        <taxon>Metazoa</taxon>
        <taxon>Ecdysozoa</taxon>
        <taxon>Arthropoda</taxon>
        <taxon>Chelicerata</taxon>
        <taxon>Arachnida</taxon>
        <taxon>Acari</taxon>
        <taxon>Acariformes</taxon>
        <taxon>Sarcoptiformes</taxon>
        <taxon>Astigmata</taxon>
        <taxon>Psoroptidia</taxon>
        <taxon>Analgoidea</taxon>
        <taxon>Pyroglyphidae</taxon>
        <taxon>Pyroglyphinae</taxon>
        <taxon>Euroglyphus</taxon>
    </lineage>
</organism>
<protein>
    <submittedName>
        <fullName evidence="1">Uncharacterized protein</fullName>
    </submittedName>
</protein>
<reference evidence="1 2" key="1">
    <citation type="submission" date="2017-03" db="EMBL/GenBank/DDBJ databases">
        <title>Genome Survey of Euroglyphus maynei.</title>
        <authorList>
            <person name="Arlian L.G."/>
            <person name="Morgan M.S."/>
            <person name="Rider S.D."/>
        </authorList>
    </citation>
    <scope>NUCLEOTIDE SEQUENCE [LARGE SCALE GENOMIC DNA]</scope>
    <source>
        <strain evidence="1">Arlian Lab</strain>
        <tissue evidence="1">Whole body</tissue>
    </source>
</reference>
<gene>
    <name evidence="1" type="ORF">BLA29_006989</name>
</gene>
<dbReference type="EMBL" id="MUJZ01035308">
    <property type="protein sequence ID" value="OTF76894.1"/>
    <property type="molecule type" value="Genomic_DNA"/>
</dbReference>
<dbReference type="AlphaFoldDB" id="A0A1Y3BA42"/>
<evidence type="ECO:0000313" key="1">
    <source>
        <dbReference type="EMBL" id="OTF76894.1"/>
    </source>
</evidence>
<dbReference type="Proteomes" id="UP000194236">
    <property type="component" value="Unassembled WGS sequence"/>
</dbReference>